<dbReference type="RefSeq" id="WP_022791312.1">
    <property type="nucleotide sequence ID" value="NZ_ATUU01000002.1"/>
</dbReference>
<protein>
    <submittedName>
        <fullName evidence="9">Probabale flavodoxin</fullName>
    </submittedName>
</protein>
<evidence type="ECO:0000256" key="7">
    <source>
        <dbReference type="ARBA" id="ARBA00022982"/>
    </source>
</evidence>
<dbReference type="OrthoDB" id="9790745at2"/>
<evidence type="ECO:0000256" key="4">
    <source>
        <dbReference type="ARBA" id="ARBA00022448"/>
    </source>
</evidence>
<comment type="similarity">
    <text evidence="3">Belongs to the flavodoxin family.</text>
</comment>
<dbReference type="SUPFAM" id="SSF52218">
    <property type="entry name" value="Flavoproteins"/>
    <property type="match status" value="1"/>
</dbReference>
<proteinExistence type="inferred from homology"/>
<dbReference type="PANTHER" id="PTHR42809:SF1">
    <property type="entry name" value="FLAVODOXIN 1"/>
    <property type="match status" value="1"/>
</dbReference>
<dbReference type="eggNOG" id="COG0716">
    <property type="taxonomic scope" value="Bacteria"/>
</dbReference>
<sequence length="151" mass="16018">MVEATVLYATITGNNEALADRIIDQLHLAGLTTVKQALELVDPLTITAVNTPLLVIVPYTFDQGSLPEEALDFYDDLSQVDLGGVVFGVAGSGDDFYGQDFCTAVDAFTTRLLAAGGQQGAPSLKINLNPTASDQPAIEEFTRSLVQALKN</sequence>
<reference evidence="9 10" key="1">
    <citation type="journal article" date="2015" name="Genome Announc.">
        <title>Expanding the biotechnology potential of lactobacilli through comparative genomics of 213 strains and associated genera.</title>
        <authorList>
            <person name="Sun Z."/>
            <person name="Harris H.M."/>
            <person name="McCann A."/>
            <person name="Guo C."/>
            <person name="Argimon S."/>
            <person name="Zhang W."/>
            <person name="Yang X."/>
            <person name="Jeffery I.B."/>
            <person name="Cooney J.C."/>
            <person name="Kagawa T.F."/>
            <person name="Liu W."/>
            <person name="Song Y."/>
            <person name="Salvetti E."/>
            <person name="Wrobel A."/>
            <person name="Rasinkangas P."/>
            <person name="Parkhill J."/>
            <person name="Rea M.C."/>
            <person name="O'Sullivan O."/>
            <person name="Ritari J."/>
            <person name="Douillard F.P."/>
            <person name="Paul Ross R."/>
            <person name="Yang R."/>
            <person name="Briner A.E."/>
            <person name="Felis G.E."/>
            <person name="de Vos W.M."/>
            <person name="Barrangou R."/>
            <person name="Klaenhammer T.R."/>
            <person name="Caufield P.W."/>
            <person name="Cui Y."/>
            <person name="Zhang H."/>
            <person name="O'Toole P.W."/>
        </authorList>
    </citation>
    <scope>NUCLEOTIDE SEQUENCE [LARGE SCALE GENOMIC DNA]</scope>
    <source>
        <strain evidence="9 10">DSM 20190</strain>
    </source>
</reference>
<dbReference type="InParanoid" id="A0A0R2FY49"/>
<dbReference type="PATRIC" id="fig|1123500.6.peg.900"/>
<comment type="caution">
    <text evidence="9">The sequence shown here is derived from an EMBL/GenBank/DDBJ whole genome shotgun (WGS) entry which is preliminary data.</text>
</comment>
<gene>
    <name evidence="9" type="ORF">IV68_GL000894</name>
</gene>
<evidence type="ECO:0000256" key="3">
    <source>
        <dbReference type="ARBA" id="ARBA00005267"/>
    </source>
</evidence>
<keyword evidence="5" id="KW-0285">Flavoprotein</keyword>
<dbReference type="GO" id="GO:0016651">
    <property type="term" value="F:oxidoreductase activity, acting on NAD(P)H"/>
    <property type="evidence" value="ECO:0007669"/>
    <property type="project" value="UniProtKB-ARBA"/>
</dbReference>
<name>A0A0R2FY49_9LACO</name>
<dbReference type="InterPro" id="IPR008254">
    <property type="entry name" value="Flavodoxin/NO_synth"/>
</dbReference>
<evidence type="ECO:0000259" key="8">
    <source>
        <dbReference type="PROSITE" id="PS50902"/>
    </source>
</evidence>
<evidence type="ECO:0000313" key="10">
    <source>
        <dbReference type="Proteomes" id="UP000051296"/>
    </source>
</evidence>
<dbReference type="AlphaFoldDB" id="A0A0R2FY49"/>
<keyword evidence="6" id="KW-0288">FMN</keyword>
<dbReference type="EMBL" id="JQAX01000002">
    <property type="protein sequence ID" value="KRN32539.1"/>
    <property type="molecule type" value="Genomic_DNA"/>
</dbReference>
<feature type="domain" description="Flavodoxin-like" evidence="8">
    <location>
        <begin position="4"/>
        <end position="146"/>
    </location>
</feature>
<dbReference type="Proteomes" id="UP000051296">
    <property type="component" value="Unassembled WGS sequence"/>
</dbReference>
<dbReference type="STRING" id="1123500.GCA_000420365_00527"/>
<dbReference type="Gene3D" id="3.40.50.360">
    <property type="match status" value="1"/>
</dbReference>
<accession>A0A0R2FY49</accession>
<keyword evidence="4" id="KW-0813">Transport</keyword>
<evidence type="ECO:0000256" key="1">
    <source>
        <dbReference type="ARBA" id="ARBA00001917"/>
    </source>
</evidence>
<keyword evidence="7" id="KW-0249">Electron transport</keyword>
<dbReference type="FunCoup" id="A0A0R2FY49">
    <property type="interactions" value="17"/>
</dbReference>
<evidence type="ECO:0000313" key="9">
    <source>
        <dbReference type="EMBL" id="KRN32539.1"/>
    </source>
</evidence>
<evidence type="ECO:0000256" key="5">
    <source>
        <dbReference type="ARBA" id="ARBA00022630"/>
    </source>
</evidence>
<dbReference type="PANTHER" id="PTHR42809">
    <property type="entry name" value="FLAVODOXIN 2"/>
    <property type="match status" value="1"/>
</dbReference>
<evidence type="ECO:0000256" key="6">
    <source>
        <dbReference type="ARBA" id="ARBA00022643"/>
    </source>
</evidence>
<comment type="function">
    <text evidence="2">Low-potential electron donor to a number of redox enzymes.</text>
</comment>
<dbReference type="InterPro" id="IPR029039">
    <property type="entry name" value="Flavoprotein-like_sf"/>
</dbReference>
<dbReference type="GO" id="GO:0010181">
    <property type="term" value="F:FMN binding"/>
    <property type="evidence" value="ECO:0007669"/>
    <property type="project" value="InterPro"/>
</dbReference>
<dbReference type="InterPro" id="IPR050619">
    <property type="entry name" value="Flavodoxin"/>
</dbReference>
<dbReference type="PROSITE" id="PS50902">
    <property type="entry name" value="FLAVODOXIN_LIKE"/>
    <property type="match status" value="1"/>
</dbReference>
<evidence type="ECO:0000256" key="2">
    <source>
        <dbReference type="ARBA" id="ARBA00003297"/>
    </source>
</evidence>
<organism evidence="9 10">
    <name type="scientific">Weissella halotolerans DSM 20190</name>
    <dbReference type="NCBI Taxonomy" id="1123500"/>
    <lineage>
        <taxon>Bacteria</taxon>
        <taxon>Bacillati</taxon>
        <taxon>Bacillota</taxon>
        <taxon>Bacilli</taxon>
        <taxon>Lactobacillales</taxon>
        <taxon>Lactobacillaceae</taxon>
        <taxon>Weissella</taxon>
    </lineage>
</organism>
<dbReference type="Pfam" id="PF00258">
    <property type="entry name" value="Flavodoxin_1"/>
    <property type="match status" value="1"/>
</dbReference>
<comment type="cofactor">
    <cofactor evidence="1">
        <name>FMN</name>
        <dbReference type="ChEBI" id="CHEBI:58210"/>
    </cofactor>
</comment>
<keyword evidence="10" id="KW-1185">Reference proteome</keyword>